<keyword evidence="2" id="KW-1185">Reference proteome</keyword>
<evidence type="ECO:0000313" key="2">
    <source>
        <dbReference type="Proteomes" id="UP001218127"/>
    </source>
</evidence>
<name>A0AAF0B410_9CAUD</name>
<accession>A0AAF0B410</accession>
<sequence>MLAALIVGCIVQYVLLRAVYEHGRDRGWAAALEYLSLIGRGL</sequence>
<reference evidence="2" key="1">
    <citation type="journal article" date="2024" name="Viruses">
        <title>New Genera and Species of Caulobacter and Brevundimonas Bacteriophages Provide Insights into Phage Genome Evolution.</title>
        <authorList>
            <person name="Ely B."/>
            <person name="Hils M."/>
            <person name="Clarke A."/>
            <person name="Albert M."/>
            <person name="Holness N."/>
            <person name="Lenski J."/>
            <person name="Mohammadi T."/>
        </authorList>
    </citation>
    <scope>NUCLEOTIDE SEQUENCE [LARGE SCALE GENOMIC DNA]</scope>
</reference>
<organism evidence="1 2">
    <name type="scientific">Caulobacter phage ERS</name>
    <dbReference type="NCBI Taxonomy" id="3020392"/>
    <lineage>
        <taxon>Viruses</taxon>
        <taxon>Duplodnaviria</taxon>
        <taxon>Heunggongvirae</taxon>
        <taxon>Uroviricota</taxon>
        <taxon>Caudoviricetes</taxon>
        <taxon>Autographivirales</taxon>
        <taxon>Autonotataviridae</taxon>
        <taxon>Percyvirus</taxon>
        <taxon>Percyvirus ERS</taxon>
    </lineage>
</organism>
<gene>
    <name evidence="1" type="primary">ERS_gp003</name>
</gene>
<proteinExistence type="predicted"/>
<dbReference type="Proteomes" id="UP001218127">
    <property type="component" value="Segment"/>
</dbReference>
<dbReference type="EMBL" id="OQ137560">
    <property type="protein sequence ID" value="WCA46251.1"/>
    <property type="molecule type" value="Genomic_DNA"/>
</dbReference>
<protein>
    <submittedName>
        <fullName evidence="1">Uncharacterized protein</fullName>
    </submittedName>
</protein>
<evidence type="ECO:0000313" key="1">
    <source>
        <dbReference type="EMBL" id="WCA46251.1"/>
    </source>
</evidence>